<name>A0ABD1YCG7_9MARC</name>
<dbReference type="EMBL" id="JBHFFA010000005">
    <property type="protein sequence ID" value="KAL2624385.1"/>
    <property type="molecule type" value="Genomic_DNA"/>
</dbReference>
<reference evidence="2 3" key="1">
    <citation type="submission" date="2024-09" db="EMBL/GenBank/DDBJ databases">
        <title>Chromosome-scale assembly of Riccia fluitans.</title>
        <authorList>
            <person name="Paukszto L."/>
            <person name="Sawicki J."/>
            <person name="Karawczyk K."/>
            <person name="Piernik-Szablinska J."/>
            <person name="Szczecinska M."/>
            <person name="Mazdziarz M."/>
        </authorList>
    </citation>
    <scope>NUCLEOTIDE SEQUENCE [LARGE SCALE GENOMIC DNA]</scope>
    <source>
        <strain evidence="2">Rf_01</strain>
        <tissue evidence="2">Aerial parts of the thallus</tissue>
    </source>
</reference>
<comment type="caution">
    <text evidence="2">The sequence shown here is derived from an EMBL/GenBank/DDBJ whole genome shotgun (WGS) entry which is preliminary data.</text>
</comment>
<evidence type="ECO:0000256" key="1">
    <source>
        <dbReference type="SAM" id="MobiDB-lite"/>
    </source>
</evidence>
<dbReference type="Proteomes" id="UP001605036">
    <property type="component" value="Unassembled WGS sequence"/>
</dbReference>
<proteinExistence type="predicted"/>
<evidence type="ECO:0000313" key="3">
    <source>
        <dbReference type="Proteomes" id="UP001605036"/>
    </source>
</evidence>
<feature type="region of interest" description="Disordered" evidence="1">
    <location>
        <begin position="99"/>
        <end position="125"/>
    </location>
</feature>
<dbReference type="AlphaFoldDB" id="A0ABD1YCG7"/>
<accession>A0ABD1YCG7</accession>
<evidence type="ECO:0000313" key="2">
    <source>
        <dbReference type="EMBL" id="KAL2624385.1"/>
    </source>
</evidence>
<gene>
    <name evidence="2" type="ORF">R1flu_008630</name>
</gene>
<keyword evidence="3" id="KW-1185">Reference proteome</keyword>
<feature type="compositionally biased region" description="Basic and acidic residues" evidence="1">
    <location>
        <begin position="99"/>
        <end position="112"/>
    </location>
</feature>
<organism evidence="2 3">
    <name type="scientific">Riccia fluitans</name>
    <dbReference type="NCBI Taxonomy" id="41844"/>
    <lineage>
        <taxon>Eukaryota</taxon>
        <taxon>Viridiplantae</taxon>
        <taxon>Streptophyta</taxon>
        <taxon>Embryophyta</taxon>
        <taxon>Marchantiophyta</taxon>
        <taxon>Marchantiopsida</taxon>
        <taxon>Marchantiidae</taxon>
        <taxon>Marchantiales</taxon>
        <taxon>Ricciaceae</taxon>
        <taxon>Riccia</taxon>
    </lineage>
</organism>
<protein>
    <submittedName>
        <fullName evidence="2">Uncharacterized protein</fullName>
    </submittedName>
</protein>
<sequence>MLNAILAPMRPEHFQHNLLAFYHYAWVAINDPTAPTPDWDDAIEKTVSRQIKALGVCNEATCLGSYLVHLYNHFHETDNEEKEDSKKRKVLIQTVSDFDTKTEDEKEPKEEIPCTAWEGEASRSKPLDQKLTVDYGDWGV</sequence>